<proteinExistence type="predicted"/>
<reference evidence="2" key="4">
    <citation type="submission" date="2023-04" db="EMBL/GenBank/DDBJ databases">
        <authorList>
            <person name="Charles T.C."/>
            <person name="Cheng J."/>
            <person name="Lynch M."/>
            <person name="Van Dyk A."/>
        </authorList>
    </citation>
    <scope>NUCLEOTIDE SEQUENCE</scope>
    <source>
        <strain evidence="2">YsS1</strain>
    </source>
</reference>
<evidence type="ECO:0000313" key="1">
    <source>
        <dbReference type="EMBL" id="QBZ92686.1"/>
    </source>
</evidence>
<organism evidence="1 3">
    <name type="scientific">Pseudomonas viciae</name>
    <dbReference type="NCBI Taxonomy" id="2505979"/>
    <lineage>
        <taxon>Bacteria</taxon>
        <taxon>Pseudomonadati</taxon>
        <taxon>Pseudomonadota</taxon>
        <taxon>Gammaproteobacteria</taxon>
        <taxon>Pseudomonadales</taxon>
        <taxon>Pseudomonadaceae</taxon>
        <taxon>Pseudomonas</taxon>
    </lineage>
</organism>
<protein>
    <submittedName>
        <fullName evidence="1">DUF3301 domain-containing protein</fullName>
    </submittedName>
</protein>
<reference evidence="2 4" key="1">
    <citation type="journal article" date="2012" name="Appl. Soil Ecol.">
        <title>Isolation and characterization of new plant growth-promoting bacterial endophytes.</title>
        <authorList>
            <person name="Rashid S."/>
            <person name="Charles T.C."/>
            <person name="Glick B.R."/>
        </authorList>
    </citation>
    <scope>NUCLEOTIDE SEQUENCE [LARGE SCALE GENOMIC DNA]</scope>
    <source>
        <strain evidence="2 4">YsS1</strain>
    </source>
</reference>
<keyword evidence="4" id="KW-1185">Reference proteome</keyword>
<sequence>MLTLGNIFVLMLLATGCAWLWHNHGLRERALARVMQHCANLKIELLDGNVALKRIGFVKDANGRRRLARIYNFEFTVTGETRHSGTITQFGAHSAQIELAPYPMPFEETPQASIEAVQTRPRAEVIELSQWRQEHNKWKP</sequence>
<dbReference type="InterPro" id="IPR021732">
    <property type="entry name" value="DUF3301"/>
</dbReference>
<reference evidence="1 3" key="2">
    <citation type="journal article" date="2019" name="Front. Microbiol.">
        <title>In silico and Genetic Analyses of Cyclic Lipopeptide Synthetic Gene Clusters in Pseudomonas sp. 11K1.</title>
        <authorList>
            <person name="Zhao H."/>
            <person name="Liu Y.P."/>
            <person name="Zhang L.Q."/>
        </authorList>
    </citation>
    <scope>NUCLEOTIDE SEQUENCE [LARGE SCALE GENOMIC DNA]</scope>
    <source>
        <strain evidence="1 3">11K1</strain>
    </source>
</reference>
<accession>A0A4P7PPC4</accession>
<dbReference type="Proteomes" id="UP000296468">
    <property type="component" value="Chromosome"/>
</dbReference>
<dbReference type="AlphaFoldDB" id="A0A4P7PPC4"/>
<dbReference type="RefSeq" id="WP_135847886.1">
    <property type="nucleotide sequence ID" value="NZ_CP035088.1"/>
</dbReference>
<dbReference type="Pfam" id="PF11743">
    <property type="entry name" value="DUF3301"/>
    <property type="match status" value="1"/>
</dbReference>
<evidence type="ECO:0000313" key="4">
    <source>
        <dbReference type="Proteomes" id="UP001227386"/>
    </source>
</evidence>
<name>A0A4P7PPC4_9PSED</name>
<dbReference type="OrthoDB" id="5959530at2"/>
<reference evidence="1" key="3">
    <citation type="submission" date="2019-01" db="EMBL/GenBank/DDBJ databases">
        <authorList>
            <person name="Zhang L."/>
        </authorList>
    </citation>
    <scope>NUCLEOTIDE SEQUENCE</scope>
    <source>
        <strain evidence="1">11K1</strain>
    </source>
</reference>
<evidence type="ECO:0000313" key="2">
    <source>
        <dbReference type="EMBL" id="WGO93448.1"/>
    </source>
</evidence>
<dbReference type="Proteomes" id="UP001227386">
    <property type="component" value="Chromosome"/>
</dbReference>
<gene>
    <name evidence="1" type="ORF">EPZ47_29650</name>
    <name evidence="2" type="ORF">QCD61_27860</name>
</gene>
<evidence type="ECO:0000313" key="3">
    <source>
        <dbReference type="Proteomes" id="UP000296468"/>
    </source>
</evidence>
<dbReference type="EMBL" id="CP035088">
    <property type="protein sequence ID" value="QBZ92686.1"/>
    <property type="molecule type" value="Genomic_DNA"/>
</dbReference>
<dbReference type="EMBL" id="CP123771">
    <property type="protein sequence ID" value="WGO93448.1"/>
    <property type="molecule type" value="Genomic_DNA"/>
</dbReference>
<dbReference type="KEGG" id="pvk:EPZ47_29650"/>